<accession>A0A2T3BBJ0</accession>
<dbReference type="EMBL" id="KZ679007">
    <property type="protein sequence ID" value="PSS25693.1"/>
    <property type="molecule type" value="Genomic_DNA"/>
</dbReference>
<dbReference type="RefSeq" id="XP_024724292.1">
    <property type="nucleotide sequence ID" value="XM_024866339.1"/>
</dbReference>
<evidence type="ECO:0000256" key="1">
    <source>
        <dbReference type="SAM" id="MobiDB-lite"/>
    </source>
</evidence>
<evidence type="ECO:0000313" key="3">
    <source>
        <dbReference type="EMBL" id="PSS25693.1"/>
    </source>
</evidence>
<dbReference type="InterPro" id="IPR000953">
    <property type="entry name" value="Chromo/chromo_shadow_dom"/>
</dbReference>
<feature type="region of interest" description="Disordered" evidence="1">
    <location>
        <begin position="1"/>
        <end position="98"/>
    </location>
</feature>
<sequence>MFLQSSHSTKPKLKNTYTRKRSLTRQSTAPGARPEPAGEDNSTPISADVDRSFAQDEQNMADAQEDNSVVGDDQDESYITSASQAGGGALDESTVSGEAIDAQLQLESASASKLPADSEAADEVADDVAEEVDGDVAKEVDGDYEVEYFLADDYKQFPGSKAPRRALLTKWLHFDLVSDLTWEPEYQMKRDVPEHVAAYYELKTGKAPRRSSPKVNKPRVRAPKTSKARGRPSKITKAPRGRPPKVGKAS</sequence>
<dbReference type="PROSITE" id="PS50013">
    <property type="entry name" value="CHROMO_2"/>
    <property type="match status" value="1"/>
</dbReference>
<dbReference type="InParanoid" id="A0A2T3BBJ0"/>
<dbReference type="OrthoDB" id="10614172at2759"/>
<name>A0A2T3BBJ0_AMORE</name>
<gene>
    <name evidence="3" type="ORF">M430DRAFT_33307</name>
</gene>
<dbReference type="Proteomes" id="UP000241818">
    <property type="component" value="Unassembled WGS sequence"/>
</dbReference>
<feature type="region of interest" description="Disordered" evidence="1">
    <location>
        <begin position="203"/>
        <end position="250"/>
    </location>
</feature>
<organism evidence="3 4">
    <name type="scientific">Amorphotheca resinae ATCC 22711</name>
    <dbReference type="NCBI Taxonomy" id="857342"/>
    <lineage>
        <taxon>Eukaryota</taxon>
        <taxon>Fungi</taxon>
        <taxon>Dikarya</taxon>
        <taxon>Ascomycota</taxon>
        <taxon>Pezizomycotina</taxon>
        <taxon>Leotiomycetes</taxon>
        <taxon>Helotiales</taxon>
        <taxon>Amorphothecaceae</taxon>
        <taxon>Amorphotheca</taxon>
    </lineage>
</organism>
<feature type="domain" description="Chromo" evidence="2">
    <location>
        <begin position="144"/>
        <end position="211"/>
    </location>
</feature>
<proteinExistence type="predicted"/>
<evidence type="ECO:0000313" key="4">
    <source>
        <dbReference type="Proteomes" id="UP000241818"/>
    </source>
</evidence>
<dbReference type="GeneID" id="36574420"/>
<protein>
    <recommendedName>
        <fullName evidence="2">Chromo domain-containing protein</fullName>
    </recommendedName>
</protein>
<evidence type="ECO:0000259" key="2">
    <source>
        <dbReference type="PROSITE" id="PS50013"/>
    </source>
</evidence>
<reference evidence="3 4" key="1">
    <citation type="journal article" date="2018" name="New Phytol.">
        <title>Comparative genomics and transcriptomics depict ericoid mycorrhizal fungi as versatile saprotrophs and plant mutualists.</title>
        <authorList>
            <person name="Martino E."/>
            <person name="Morin E."/>
            <person name="Grelet G.A."/>
            <person name="Kuo A."/>
            <person name="Kohler A."/>
            <person name="Daghino S."/>
            <person name="Barry K.W."/>
            <person name="Cichocki N."/>
            <person name="Clum A."/>
            <person name="Dockter R.B."/>
            <person name="Hainaut M."/>
            <person name="Kuo R.C."/>
            <person name="LaButti K."/>
            <person name="Lindahl B.D."/>
            <person name="Lindquist E.A."/>
            <person name="Lipzen A."/>
            <person name="Khouja H.R."/>
            <person name="Magnuson J."/>
            <person name="Murat C."/>
            <person name="Ohm R.A."/>
            <person name="Singer S.W."/>
            <person name="Spatafora J.W."/>
            <person name="Wang M."/>
            <person name="Veneault-Fourrey C."/>
            <person name="Henrissat B."/>
            <person name="Grigoriev I.V."/>
            <person name="Martin F.M."/>
            <person name="Perotto S."/>
        </authorList>
    </citation>
    <scope>NUCLEOTIDE SEQUENCE [LARGE SCALE GENOMIC DNA]</scope>
    <source>
        <strain evidence="3 4">ATCC 22711</strain>
    </source>
</reference>
<feature type="compositionally biased region" description="Basic residues" evidence="1">
    <location>
        <begin position="9"/>
        <end position="23"/>
    </location>
</feature>
<dbReference type="AlphaFoldDB" id="A0A2T3BBJ0"/>
<dbReference type="Gene3D" id="2.40.50.40">
    <property type="match status" value="1"/>
</dbReference>
<keyword evidence="4" id="KW-1185">Reference proteome</keyword>
<feature type="compositionally biased region" description="Basic residues" evidence="1">
    <location>
        <begin position="206"/>
        <end position="250"/>
    </location>
</feature>